<proteinExistence type="predicted"/>
<accession>A0A8H5G2L6</accession>
<dbReference type="AlphaFoldDB" id="A0A8H5G2L6"/>
<evidence type="ECO:0000313" key="2">
    <source>
        <dbReference type="Proteomes" id="UP000559027"/>
    </source>
</evidence>
<evidence type="ECO:0000313" key="1">
    <source>
        <dbReference type="EMBL" id="KAF5357118.1"/>
    </source>
</evidence>
<reference evidence="1 2" key="1">
    <citation type="journal article" date="2020" name="ISME J.">
        <title>Uncovering the hidden diversity of litter-decomposition mechanisms in mushroom-forming fungi.</title>
        <authorList>
            <person name="Floudas D."/>
            <person name="Bentzer J."/>
            <person name="Ahren D."/>
            <person name="Johansson T."/>
            <person name="Persson P."/>
            <person name="Tunlid A."/>
        </authorList>
    </citation>
    <scope>NUCLEOTIDE SEQUENCE [LARGE SCALE GENOMIC DNA]</scope>
    <source>
        <strain evidence="1 2">CBS 146.42</strain>
    </source>
</reference>
<keyword evidence="2" id="KW-1185">Reference proteome</keyword>
<sequence>MESLIAAVWGAALLTNYRCGEWPVKRDSILITGPDSTLPSPSVAGATLFIYDSLIMFPAEVRACATILVGAIHPLKSRLKKKSTGAHFFDMLSDERSSILQQE</sequence>
<name>A0A8H5G2L6_9AGAR</name>
<dbReference type="Proteomes" id="UP000559027">
    <property type="component" value="Unassembled WGS sequence"/>
</dbReference>
<organism evidence="1 2">
    <name type="scientific">Leucocoprinus leucothites</name>
    <dbReference type="NCBI Taxonomy" id="201217"/>
    <lineage>
        <taxon>Eukaryota</taxon>
        <taxon>Fungi</taxon>
        <taxon>Dikarya</taxon>
        <taxon>Basidiomycota</taxon>
        <taxon>Agaricomycotina</taxon>
        <taxon>Agaricomycetes</taxon>
        <taxon>Agaricomycetidae</taxon>
        <taxon>Agaricales</taxon>
        <taxon>Agaricineae</taxon>
        <taxon>Agaricaceae</taxon>
        <taxon>Leucocoprinus</taxon>
    </lineage>
</organism>
<comment type="caution">
    <text evidence="1">The sequence shown here is derived from an EMBL/GenBank/DDBJ whole genome shotgun (WGS) entry which is preliminary data.</text>
</comment>
<gene>
    <name evidence="1" type="ORF">D9756_006798</name>
</gene>
<dbReference type="EMBL" id="JAACJO010000006">
    <property type="protein sequence ID" value="KAF5357118.1"/>
    <property type="molecule type" value="Genomic_DNA"/>
</dbReference>
<protein>
    <submittedName>
        <fullName evidence="1">Uncharacterized protein</fullName>
    </submittedName>
</protein>